<dbReference type="CDD" id="cd16345">
    <property type="entry name" value="LMWP_ArsC"/>
    <property type="match status" value="1"/>
</dbReference>
<feature type="domain" description="Phosphotyrosine protein phosphatase I" evidence="2">
    <location>
        <begin position="2"/>
        <end position="154"/>
    </location>
</feature>
<dbReference type="InterPro" id="IPR023485">
    <property type="entry name" value="Ptyr_pPase"/>
</dbReference>
<gene>
    <name evidence="3" type="ORF">GCM10011342_25440</name>
</gene>
<evidence type="ECO:0000313" key="4">
    <source>
        <dbReference type="Proteomes" id="UP000613582"/>
    </source>
</evidence>
<name>A0A8J2V3R7_9PROT</name>
<dbReference type="Gene3D" id="3.40.50.2300">
    <property type="match status" value="1"/>
</dbReference>
<reference evidence="3" key="2">
    <citation type="submission" date="2020-09" db="EMBL/GenBank/DDBJ databases">
        <authorList>
            <person name="Sun Q."/>
            <person name="Zhou Y."/>
        </authorList>
    </citation>
    <scope>NUCLEOTIDE SEQUENCE</scope>
    <source>
        <strain evidence="3">CGMCC 1.12921</strain>
    </source>
</reference>
<comment type="caution">
    <text evidence="3">The sequence shown here is derived from an EMBL/GenBank/DDBJ whole genome shotgun (WGS) entry which is preliminary data.</text>
</comment>
<dbReference type="RefSeq" id="WP_188158054.1">
    <property type="nucleotide sequence ID" value="NZ_BMGH01000001.1"/>
</dbReference>
<sequence>MANILFLCTGNSARSVMAESYITHAAKGASNGGWRGWSAGSKPTGTPNPFALETLRAHGIEPVSGDGGPVRSKSWDEFAEPGAPIMDVVVTVCDNAAGEVCPIWPTRPGAAAPRKLHWSFPDPAAATGSDDDKRAAFEAIFADIRAHIDEFLGQEG</sequence>
<dbReference type="InterPro" id="IPR036196">
    <property type="entry name" value="Ptyr_pPase_sf"/>
</dbReference>
<dbReference type="AlphaFoldDB" id="A0A8J2V3R7"/>
<protein>
    <submittedName>
        <fullName evidence="3">ArsR family transcriptional regulator</fullName>
    </submittedName>
</protein>
<dbReference type="EMBL" id="BMGH01000001">
    <property type="protein sequence ID" value="GGD15601.1"/>
    <property type="molecule type" value="Genomic_DNA"/>
</dbReference>
<organism evidence="3 4">
    <name type="scientific">Aquisalinus flavus</name>
    <dbReference type="NCBI Taxonomy" id="1526572"/>
    <lineage>
        <taxon>Bacteria</taxon>
        <taxon>Pseudomonadati</taxon>
        <taxon>Pseudomonadota</taxon>
        <taxon>Alphaproteobacteria</taxon>
        <taxon>Parvularculales</taxon>
        <taxon>Parvularculaceae</taxon>
        <taxon>Aquisalinus</taxon>
    </lineage>
</organism>
<evidence type="ECO:0000256" key="1">
    <source>
        <dbReference type="ARBA" id="ARBA00022849"/>
    </source>
</evidence>
<dbReference type="SMART" id="SM00226">
    <property type="entry name" value="LMWPc"/>
    <property type="match status" value="1"/>
</dbReference>
<evidence type="ECO:0000259" key="2">
    <source>
        <dbReference type="SMART" id="SM00226"/>
    </source>
</evidence>
<dbReference type="SUPFAM" id="SSF52788">
    <property type="entry name" value="Phosphotyrosine protein phosphatases I"/>
    <property type="match status" value="1"/>
</dbReference>
<evidence type="ECO:0000313" key="3">
    <source>
        <dbReference type="EMBL" id="GGD15601.1"/>
    </source>
</evidence>
<reference evidence="3" key="1">
    <citation type="journal article" date="2014" name="Int. J. Syst. Evol. Microbiol.">
        <title>Complete genome sequence of Corynebacterium casei LMG S-19264T (=DSM 44701T), isolated from a smear-ripened cheese.</title>
        <authorList>
            <consortium name="US DOE Joint Genome Institute (JGI-PGF)"/>
            <person name="Walter F."/>
            <person name="Albersmeier A."/>
            <person name="Kalinowski J."/>
            <person name="Ruckert C."/>
        </authorList>
    </citation>
    <scope>NUCLEOTIDE SEQUENCE</scope>
    <source>
        <strain evidence="3">CGMCC 1.12921</strain>
    </source>
</reference>
<keyword evidence="4" id="KW-1185">Reference proteome</keyword>
<dbReference type="PANTHER" id="PTHR43428:SF1">
    <property type="entry name" value="ARSENATE REDUCTASE"/>
    <property type="match status" value="1"/>
</dbReference>
<dbReference type="Proteomes" id="UP000613582">
    <property type="component" value="Unassembled WGS sequence"/>
</dbReference>
<keyword evidence="1" id="KW-0059">Arsenical resistance</keyword>
<dbReference type="GO" id="GO:0046685">
    <property type="term" value="P:response to arsenic-containing substance"/>
    <property type="evidence" value="ECO:0007669"/>
    <property type="project" value="UniProtKB-KW"/>
</dbReference>
<dbReference type="PANTHER" id="PTHR43428">
    <property type="entry name" value="ARSENATE REDUCTASE"/>
    <property type="match status" value="1"/>
</dbReference>
<accession>A0A8J2V3R7</accession>
<dbReference type="Pfam" id="PF01451">
    <property type="entry name" value="LMWPc"/>
    <property type="match status" value="1"/>
</dbReference>
<proteinExistence type="predicted"/>